<protein>
    <submittedName>
        <fullName evidence="1">Uncharacterized protein</fullName>
    </submittedName>
</protein>
<gene>
    <name evidence="1" type="ORF">TNIN_4521</name>
</gene>
<sequence>MMRNFKPYIISSNDLSIILKPLKMGNALEIFCDVNREKVRPYVPEELRFEVYFSLSIISPIHIIMTHKAPHPRPLHLAVHAKCTRCCVACQRSKVQRHTVSPIQPFAPIVERF</sequence>
<dbReference type="Proteomes" id="UP000886998">
    <property type="component" value="Unassembled WGS sequence"/>
</dbReference>
<accession>A0A8X6XTQ8</accession>
<dbReference type="OrthoDB" id="6417751at2759"/>
<dbReference type="AlphaFoldDB" id="A0A8X6XTQ8"/>
<name>A0A8X6XTQ8_9ARAC</name>
<dbReference type="EMBL" id="BMAV01012354">
    <property type="protein sequence ID" value="GFY58948.1"/>
    <property type="molecule type" value="Genomic_DNA"/>
</dbReference>
<comment type="caution">
    <text evidence="1">The sequence shown here is derived from an EMBL/GenBank/DDBJ whole genome shotgun (WGS) entry which is preliminary data.</text>
</comment>
<organism evidence="1 2">
    <name type="scientific">Trichonephila inaurata madagascariensis</name>
    <dbReference type="NCBI Taxonomy" id="2747483"/>
    <lineage>
        <taxon>Eukaryota</taxon>
        <taxon>Metazoa</taxon>
        <taxon>Ecdysozoa</taxon>
        <taxon>Arthropoda</taxon>
        <taxon>Chelicerata</taxon>
        <taxon>Arachnida</taxon>
        <taxon>Araneae</taxon>
        <taxon>Araneomorphae</taxon>
        <taxon>Entelegynae</taxon>
        <taxon>Araneoidea</taxon>
        <taxon>Nephilidae</taxon>
        <taxon>Trichonephila</taxon>
        <taxon>Trichonephila inaurata</taxon>
    </lineage>
</organism>
<evidence type="ECO:0000313" key="1">
    <source>
        <dbReference type="EMBL" id="GFY58948.1"/>
    </source>
</evidence>
<evidence type="ECO:0000313" key="2">
    <source>
        <dbReference type="Proteomes" id="UP000886998"/>
    </source>
</evidence>
<keyword evidence="2" id="KW-1185">Reference proteome</keyword>
<reference evidence="1" key="1">
    <citation type="submission" date="2020-08" db="EMBL/GenBank/DDBJ databases">
        <title>Multicomponent nature underlies the extraordinary mechanical properties of spider dragline silk.</title>
        <authorList>
            <person name="Kono N."/>
            <person name="Nakamura H."/>
            <person name="Mori M."/>
            <person name="Yoshida Y."/>
            <person name="Ohtoshi R."/>
            <person name="Malay A.D."/>
            <person name="Moran D.A.P."/>
            <person name="Tomita M."/>
            <person name="Numata K."/>
            <person name="Arakawa K."/>
        </authorList>
    </citation>
    <scope>NUCLEOTIDE SEQUENCE</scope>
</reference>
<proteinExistence type="predicted"/>